<keyword evidence="1" id="KW-0472">Membrane</keyword>
<dbReference type="RefSeq" id="WP_281105708.1">
    <property type="nucleotide sequence ID" value="NZ_JAOPMH010000003.1"/>
</dbReference>
<evidence type="ECO:0000256" key="1">
    <source>
        <dbReference type="SAM" id="Phobius"/>
    </source>
</evidence>
<gene>
    <name evidence="2" type="ORF">OB951_04150</name>
</gene>
<feature type="transmembrane region" description="Helical" evidence="1">
    <location>
        <begin position="39"/>
        <end position="66"/>
    </location>
</feature>
<organism evidence="2 3">
    <name type="scientific">Bifidobacterium catenulatum subsp. kashiwanohense</name>
    <dbReference type="NCBI Taxonomy" id="630129"/>
    <lineage>
        <taxon>Bacteria</taxon>
        <taxon>Bacillati</taxon>
        <taxon>Actinomycetota</taxon>
        <taxon>Actinomycetes</taxon>
        <taxon>Bifidobacteriales</taxon>
        <taxon>Bifidobacteriaceae</taxon>
        <taxon>Bifidobacterium</taxon>
    </lineage>
</organism>
<dbReference type="AlphaFoldDB" id="A0AA43P725"/>
<accession>A0AA43P725</accession>
<dbReference type="EMBL" id="JAOPMH010000003">
    <property type="protein sequence ID" value="MDH7889796.1"/>
    <property type="molecule type" value="Genomic_DNA"/>
</dbReference>
<keyword evidence="1" id="KW-0812">Transmembrane</keyword>
<sequence length="79" mass="7937">MALLIGVKREAAERALVVLGVLTAGLVAVLALAPAAVGIVAAVAIEAAATATASGNAVLVLGRIELGQNPCRLRKRLLR</sequence>
<keyword evidence="1" id="KW-1133">Transmembrane helix</keyword>
<feature type="transmembrane region" description="Helical" evidence="1">
    <location>
        <begin position="12"/>
        <end position="33"/>
    </location>
</feature>
<dbReference type="Proteomes" id="UP001161916">
    <property type="component" value="Unassembled WGS sequence"/>
</dbReference>
<reference evidence="2" key="2">
    <citation type="journal article" date="2023" name="Gut Microbes">
        <title>Characterization of Bifidobacterium kashiwanohense that utilizes both milk- and plant-derived oligosaccharides.</title>
        <authorList>
            <person name="Orihara K."/>
            <person name="Yahagi K."/>
            <person name="Saito Y."/>
            <person name="Watanabe Y."/>
            <person name="Sasai T."/>
            <person name="Hara T."/>
            <person name="Tsukuda N."/>
            <person name="Oki K."/>
            <person name="Fujimoto J."/>
            <person name="Matsuki T."/>
        </authorList>
    </citation>
    <scope>NUCLEOTIDE SEQUENCE</scope>
    <source>
        <strain evidence="2">YIT 13062</strain>
    </source>
</reference>
<reference evidence="2" key="1">
    <citation type="submission" date="2022-09" db="EMBL/GenBank/DDBJ databases">
        <authorList>
            <person name="Orihara K."/>
        </authorList>
    </citation>
    <scope>NUCLEOTIDE SEQUENCE</scope>
    <source>
        <strain evidence="2">YIT 13062</strain>
    </source>
</reference>
<protein>
    <submittedName>
        <fullName evidence="2">Uncharacterized protein</fullName>
    </submittedName>
</protein>
<name>A0AA43P725_9BIFI</name>
<evidence type="ECO:0000313" key="2">
    <source>
        <dbReference type="EMBL" id="MDH7889796.1"/>
    </source>
</evidence>
<comment type="caution">
    <text evidence="2">The sequence shown here is derived from an EMBL/GenBank/DDBJ whole genome shotgun (WGS) entry which is preliminary data.</text>
</comment>
<proteinExistence type="predicted"/>
<evidence type="ECO:0000313" key="3">
    <source>
        <dbReference type="Proteomes" id="UP001161916"/>
    </source>
</evidence>